<dbReference type="InterPro" id="IPR041635">
    <property type="entry name" value="Type_ISP_LLaBIII_C"/>
</dbReference>
<feature type="region of interest" description="Disordered" evidence="1">
    <location>
        <begin position="151"/>
        <end position="210"/>
    </location>
</feature>
<name>A0A7G1PD28_9ACTN</name>
<feature type="region of interest" description="Disordered" evidence="1">
    <location>
        <begin position="391"/>
        <end position="441"/>
    </location>
</feature>
<reference evidence="3 4" key="1">
    <citation type="journal article" date="2014" name="Int. J. Syst. Evol. Microbiol.">
        <title>Complete genome sequence of Corynebacterium casei LMG S-19264T (=DSM 44701T), isolated from a smear-ripened cheese.</title>
        <authorList>
            <consortium name="US DOE Joint Genome Institute (JGI-PGF)"/>
            <person name="Walter F."/>
            <person name="Albersmeier A."/>
            <person name="Kalinowski J."/>
            <person name="Ruckert C."/>
        </authorList>
    </citation>
    <scope>NUCLEOTIDE SEQUENCE [LARGE SCALE GENOMIC DNA]</scope>
    <source>
        <strain evidence="3 4">JCM 4677</strain>
    </source>
</reference>
<dbReference type="AlphaFoldDB" id="A0A7G1PD28"/>
<dbReference type="EMBL" id="AP023440">
    <property type="protein sequence ID" value="BCL31696.1"/>
    <property type="molecule type" value="Genomic_DNA"/>
</dbReference>
<dbReference type="RefSeq" id="WP_190853510.1">
    <property type="nucleotide sequence ID" value="NZ_AP023440.1"/>
</dbReference>
<dbReference type="Proteomes" id="UP000516444">
    <property type="component" value="Chromosome"/>
</dbReference>
<evidence type="ECO:0000256" key="1">
    <source>
        <dbReference type="SAM" id="MobiDB-lite"/>
    </source>
</evidence>
<organism evidence="3 4">
    <name type="scientific">Streptomyces aurantiacus</name>
    <dbReference type="NCBI Taxonomy" id="47760"/>
    <lineage>
        <taxon>Bacteria</taxon>
        <taxon>Bacillati</taxon>
        <taxon>Actinomycetota</taxon>
        <taxon>Actinomycetes</taxon>
        <taxon>Kitasatosporales</taxon>
        <taxon>Streptomycetaceae</taxon>
        <taxon>Streptomyces</taxon>
        <taxon>Streptomyces aurantiacus group</taxon>
    </lineage>
</organism>
<evidence type="ECO:0000313" key="4">
    <source>
        <dbReference type="Proteomes" id="UP000516444"/>
    </source>
</evidence>
<dbReference type="KEGG" id="sgm:GCM10017557_65550"/>
<dbReference type="Pfam" id="PF18135">
    <property type="entry name" value="Type_ISP_C"/>
    <property type="match status" value="1"/>
</dbReference>
<sequence length="441" mass="48666">MPSVTHDDAPLLADLMPWSVAPPRLGRAWPTAPDSASLKARWDALLKAEGPDREALFGATRARTLHSAVGQLPGHSSGTGRLARASGPCAEPVRVLVGPFDEQWLIPDHRLIDAARPELWRVADEHQVFAVEQPPAPDGPALLVSSVLPVVPPQPRNQQRNPQRNPLQTAQTNPRTNPQTNPQRSSQAKTAPAARPGRVRPLYRRPGGLEPNLSPGLLELLSERLGHPLTPLDVLAWTVATARPGPNGPTVPLTADPELWAQGTELGHRMLWLMRRDGERPKLPGGRRPYVRAPLPPFPLEPRYDREEETLGLDEGRISPVPPAAWDFEVGGVRVLDQWFTNRITRPEPGTLEAIRPTTWPQPWTSELLELVTVLTLLAELRTQQPELFRHTQHSQHTRHTPITATDLRKAGVLPPPDSTRRPASVLNHPEEGPEGQFALL</sequence>
<feature type="compositionally biased region" description="Polar residues" evidence="1">
    <location>
        <begin position="169"/>
        <end position="189"/>
    </location>
</feature>
<feature type="compositionally biased region" description="Low complexity" evidence="1">
    <location>
        <begin position="156"/>
        <end position="168"/>
    </location>
</feature>
<gene>
    <name evidence="3" type="ORF">GCM10017557_65550</name>
</gene>
<accession>A0A7G1PD28</accession>
<keyword evidence="4" id="KW-1185">Reference proteome</keyword>
<feature type="compositionally biased region" description="Basic residues" evidence="1">
    <location>
        <begin position="391"/>
        <end position="400"/>
    </location>
</feature>
<evidence type="ECO:0000259" key="2">
    <source>
        <dbReference type="Pfam" id="PF18135"/>
    </source>
</evidence>
<protein>
    <recommendedName>
        <fullName evidence="2">Type ISP restriction-modification enzyme LLaBIII C-terminal specificity domain-containing protein</fullName>
    </recommendedName>
</protein>
<evidence type="ECO:0000313" key="3">
    <source>
        <dbReference type="EMBL" id="BCL31696.1"/>
    </source>
</evidence>
<feature type="domain" description="Type ISP restriction-modification enzyme LLaBIII C-terminal specificity" evidence="2">
    <location>
        <begin position="14"/>
        <end position="371"/>
    </location>
</feature>
<proteinExistence type="predicted"/>